<evidence type="ECO:0000313" key="1">
    <source>
        <dbReference type="EMBL" id="GAA4390199.1"/>
    </source>
</evidence>
<comment type="caution">
    <text evidence="1">The sequence shown here is derived from an EMBL/GenBank/DDBJ whole genome shotgun (WGS) entry which is preliminary data.</text>
</comment>
<reference evidence="2" key="1">
    <citation type="journal article" date="2019" name="Int. J. Syst. Evol. Microbiol.">
        <title>The Global Catalogue of Microorganisms (GCM) 10K type strain sequencing project: providing services to taxonomists for standard genome sequencing and annotation.</title>
        <authorList>
            <consortium name="The Broad Institute Genomics Platform"/>
            <consortium name="The Broad Institute Genome Sequencing Center for Infectious Disease"/>
            <person name="Wu L."/>
            <person name="Ma J."/>
        </authorList>
    </citation>
    <scope>NUCLEOTIDE SEQUENCE [LARGE SCALE GENOMIC DNA]</scope>
    <source>
        <strain evidence="2">JCM 17688</strain>
    </source>
</reference>
<evidence type="ECO:0008006" key="3">
    <source>
        <dbReference type="Google" id="ProtNLM"/>
    </source>
</evidence>
<protein>
    <recommendedName>
        <fullName evidence="3">Deazaflavin-dependent oxidoreductase, nitroreductase family</fullName>
    </recommendedName>
</protein>
<organism evidence="1 2">
    <name type="scientific">Tsukamurella soli</name>
    <dbReference type="NCBI Taxonomy" id="644556"/>
    <lineage>
        <taxon>Bacteria</taxon>
        <taxon>Bacillati</taxon>
        <taxon>Actinomycetota</taxon>
        <taxon>Actinomycetes</taxon>
        <taxon>Mycobacteriales</taxon>
        <taxon>Tsukamurellaceae</taxon>
        <taxon>Tsukamurella</taxon>
    </lineage>
</organism>
<gene>
    <name evidence="1" type="ORF">GCM10023147_17890</name>
</gene>
<dbReference type="InterPro" id="IPR004378">
    <property type="entry name" value="F420H2_quin_Rdtase"/>
</dbReference>
<proteinExistence type="predicted"/>
<dbReference type="EMBL" id="BAABFR010000021">
    <property type="protein sequence ID" value="GAA4390199.1"/>
    <property type="molecule type" value="Genomic_DNA"/>
</dbReference>
<evidence type="ECO:0000313" key="2">
    <source>
        <dbReference type="Proteomes" id="UP001500635"/>
    </source>
</evidence>
<dbReference type="InterPro" id="IPR012349">
    <property type="entry name" value="Split_barrel_FMN-bd"/>
</dbReference>
<name>A0ABP8JG37_9ACTN</name>
<dbReference type="Pfam" id="PF04075">
    <property type="entry name" value="F420H2_quin_red"/>
    <property type="match status" value="1"/>
</dbReference>
<keyword evidence="2" id="KW-1185">Reference proteome</keyword>
<dbReference type="RefSeq" id="WP_344993988.1">
    <property type="nucleotide sequence ID" value="NZ_BAABFR010000021.1"/>
</dbReference>
<dbReference type="Proteomes" id="UP001500635">
    <property type="component" value="Unassembled WGS sequence"/>
</dbReference>
<dbReference type="Gene3D" id="2.30.110.10">
    <property type="entry name" value="Electron Transport, Fmn-binding Protein, Chain A"/>
    <property type="match status" value="1"/>
</dbReference>
<accession>A0ABP8JG37</accession>
<sequence length="112" mass="11901">MNLFQRSAAVFNKAVTPLLSLPVVGEKLGGSMAVLSYTGRRSGKAVSLPVSYRRRGDDVVVGVAMPDQKSWWRNFTGTGAPVTVTINSDARTGTAVARRDDKGAVTVTITFA</sequence>